<dbReference type="EMBL" id="CP087977">
    <property type="protein sequence ID" value="UUZ44877.1"/>
    <property type="molecule type" value="Genomic_DNA"/>
</dbReference>
<dbReference type="Proteomes" id="UP001059663">
    <property type="component" value="Chromosome"/>
</dbReference>
<organism evidence="1 2">
    <name type="scientific">Janibacter limosus</name>
    <dbReference type="NCBI Taxonomy" id="53458"/>
    <lineage>
        <taxon>Bacteria</taxon>
        <taxon>Bacillati</taxon>
        <taxon>Actinomycetota</taxon>
        <taxon>Actinomycetes</taxon>
        <taxon>Micrococcales</taxon>
        <taxon>Intrasporangiaceae</taxon>
        <taxon>Janibacter</taxon>
    </lineage>
</organism>
<evidence type="ECO:0000313" key="1">
    <source>
        <dbReference type="EMBL" id="UUZ44877.1"/>
    </source>
</evidence>
<accession>A0AC61U4Z2</accession>
<gene>
    <name evidence="1" type="ORF">LP422_00200</name>
</gene>
<protein>
    <submittedName>
        <fullName evidence="1">Uncharacterized protein</fullName>
    </submittedName>
</protein>
<sequence length="105" mass="11643">MNSLTPAEGPARTAICVAARWANVRRGVEGGQLLRVADGRMLWLLRDGQPRTLRQLAEELDSGAVDRQPTGPRRPRLRHHRAVQAAGLRLLRGDDERRRGGPLPV</sequence>
<reference evidence="1" key="1">
    <citation type="submission" date="2021-11" db="EMBL/GenBank/DDBJ databases">
        <title>Study of the species diversity of bacterial strains isolated from a unique natural object - Shulgan-Tash cave (Bashkiria).</title>
        <authorList>
            <person name="Sazanova A.L."/>
            <person name="Chirak E.R."/>
            <person name="Safronova V.I."/>
        </authorList>
    </citation>
    <scope>NUCLEOTIDE SEQUENCE</scope>
    <source>
        <strain evidence="1">P1</strain>
    </source>
</reference>
<evidence type="ECO:0000313" key="2">
    <source>
        <dbReference type="Proteomes" id="UP001059663"/>
    </source>
</evidence>
<name>A0AC61U4Z2_9MICO</name>
<proteinExistence type="predicted"/>